<sequence>MDTGSHLLFGATLAGLAALQPEVAHSPVLAHAVLTATLLGSHAPDFDSFIRLKSYAAYVRHHRGLTHSLPAVAVWPFALGVPIALLFGVWAQLTTVVLWAMAAVVFHIALDWLNAYGVQCFRPLSRRWHHLDVLALFEPPLFALHGAGLLLWAFGAVRPGPVFLAVYALTFVYIAIRGWQHACIVSKVKRSLGQDGVCHIVPSLWLFHWQFYEAEYCFYNGTVRNGRVEVRDVFAKERNHPAIQATLGTDGVRAFLHFAQRVHVKLTERHDGYVVQWRDMRFWYNHKLPFGVDVKLDRELNVVSDTLGWTKKAWDPPYV</sequence>
<gene>
    <name evidence="2" type="ORF">SD70_15085</name>
</gene>
<feature type="transmembrane region" description="Helical" evidence="1">
    <location>
        <begin position="133"/>
        <end position="154"/>
    </location>
</feature>
<evidence type="ECO:0000313" key="3">
    <source>
        <dbReference type="Proteomes" id="UP000031967"/>
    </source>
</evidence>
<name>A0ABR5AHC9_9BACL</name>
<dbReference type="InterPro" id="IPR053170">
    <property type="entry name" value="Transcription_regulator"/>
</dbReference>
<evidence type="ECO:0000256" key="1">
    <source>
        <dbReference type="SAM" id="Phobius"/>
    </source>
</evidence>
<dbReference type="InterPro" id="IPR007404">
    <property type="entry name" value="YdjM-like"/>
</dbReference>
<keyword evidence="1" id="KW-0812">Transmembrane</keyword>
<proteinExistence type="predicted"/>
<dbReference type="PANTHER" id="PTHR40031:SF1">
    <property type="entry name" value="MEMBRANE-BOUND METAL-DEPENDENT HYDROLASE"/>
    <property type="match status" value="1"/>
</dbReference>
<reference evidence="2 3" key="1">
    <citation type="submission" date="2014-12" db="EMBL/GenBank/DDBJ databases">
        <title>Draft genome sequence of Paenibacillus kamchatkensis strain B-2647.</title>
        <authorList>
            <person name="Karlyshev A.V."/>
            <person name="Kudryashova E.B."/>
        </authorList>
    </citation>
    <scope>NUCLEOTIDE SEQUENCE [LARGE SCALE GENOMIC DNA]</scope>
    <source>
        <strain evidence="2 3">VKM B-2647</strain>
    </source>
</reference>
<evidence type="ECO:0000313" key="2">
    <source>
        <dbReference type="EMBL" id="KIL40158.1"/>
    </source>
</evidence>
<dbReference type="RefSeq" id="WP_041048358.1">
    <property type="nucleotide sequence ID" value="NZ_JXAK01000025.1"/>
</dbReference>
<feature type="transmembrane region" description="Helical" evidence="1">
    <location>
        <begin position="160"/>
        <end position="179"/>
    </location>
</feature>
<organism evidence="2 3">
    <name type="scientific">Gordoniibacillus kamchatkensis</name>
    <dbReference type="NCBI Taxonomy" id="1590651"/>
    <lineage>
        <taxon>Bacteria</taxon>
        <taxon>Bacillati</taxon>
        <taxon>Bacillota</taxon>
        <taxon>Bacilli</taxon>
        <taxon>Bacillales</taxon>
        <taxon>Paenibacillaceae</taxon>
        <taxon>Gordoniibacillus</taxon>
    </lineage>
</organism>
<keyword evidence="3" id="KW-1185">Reference proteome</keyword>
<dbReference type="EMBL" id="JXAK01000025">
    <property type="protein sequence ID" value="KIL40158.1"/>
    <property type="molecule type" value="Genomic_DNA"/>
</dbReference>
<protein>
    <submittedName>
        <fullName evidence="2">Hydrolase</fullName>
    </submittedName>
</protein>
<dbReference type="Proteomes" id="UP000031967">
    <property type="component" value="Unassembled WGS sequence"/>
</dbReference>
<keyword evidence="1" id="KW-0472">Membrane</keyword>
<dbReference type="GO" id="GO:0016787">
    <property type="term" value="F:hydrolase activity"/>
    <property type="evidence" value="ECO:0007669"/>
    <property type="project" value="UniProtKB-KW"/>
</dbReference>
<dbReference type="PANTHER" id="PTHR40031">
    <property type="entry name" value="HYPOTHETICAL MEMBRANE SPANNING PROTEIN"/>
    <property type="match status" value="1"/>
</dbReference>
<comment type="caution">
    <text evidence="2">The sequence shown here is derived from an EMBL/GenBank/DDBJ whole genome shotgun (WGS) entry which is preliminary data.</text>
</comment>
<accession>A0ABR5AHC9</accession>
<dbReference type="Pfam" id="PF04307">
    <property type="entry name" value="YdjM"/>
    <property type="match status" value="1"/>
</dbReference>
<feature type="transmembrane region" description="Helical" evidence="1">
    <location>
        <begin position="96"/>
        <end position="113"/>
    </location>
</feature>
<feature type="transmembrane region" description="Helical" evidence="1">
    <location>
        <begin position="71"/>
        <end position="90"/>
    </location>
</feature>
<keyword evidence="2" id="KW-0378">Hydrolase</keyword>
<keyword evidence="1" id="KW-1133">Transmembrane helix</keyword>